<dbReference type="InterPro" id="IPR056490">
    <property type="entry name" value="Rcc01698_C"/>
</dbReference>
<evidence type="ECO:0000259" key="1">
    <source>
        <dbReference type="Pfam" id="PF23666"/>
    </source>
</evidence>
<protein>
    <recommendedName>
        <fullName evidence="1">Rcc01698-like C-terminal domain-containing protein</fullName>
    </recommendedName>
</protein>
<feature type="domain" description="Rcc01698-like C-terminal" evidence="1">
    <location>
        <begin position="3"/>
        <end position="56"/>
    </location>
</feature>
<organism evidence="2">
    <name type="scientific">marine sediment metagenome</name>
    <dbReference type="NCBI Taxonomy" id="412755"/>
    <lineage>
        <taxon>unclassified sequences</taxon>
        <taxon>metagenomes</taxon>
        <taxon>ecological metagenomes</taxon>
    </lineage>
</organism>
<reference evidence="2" key="1">
    <citation type="journal article" date="2014" name="Front. Microbiol.">
        <title>High frequency of phylogenetically diverse reductive dehalogenase-homologous genes in deep subseafloor sedimentary metagenomes.</title>
        <authorList>
            <person name="Kawai M."/>
            <person name="Futagami T."/>
            <person name="Toyoda A."/>
            <person name="Takaki Y."/>
            <person name="Nishi S."/>
            <person name="Hori S."/>
            <person name="Arai W."/>
            <person name="Tsubouchi T."/>
            <person name="Morono Y."/>
            <person name="Uchiyama I."/>
            <person name="Ito T."/>
            <person name="Fujiyama A."/>
            <person name="Inagaki F."/>
            <person name="Takami H."/>
        </authorList>
    </citation>
    <scope>NUCLEOTIDE SEQUENCE</scope>
    <source>
        <strain evidence="2">Expedition CK06-06</strain>
    </source>
</reference>
<accession>X1DIL6</accession>
<dbReference type="Pfam" id="PF23666">
    <property type="entry name" value="Rcc01698_C"/>
    <property type="match status" value="1"/>
</dbReference>
<name>X1DIL6_9ZZZZ</name>
<evidence type="ECO:0000313" key="2">
    <source>
        <dbReference type="EMBL" id="GAG96256.1"/>
    </source>
</evidence>
<proteinExistence type="predicted"/>
<gene>
    <name evidence="2" type="ORF">S01H4_41058</name>
</gene>
<dbReference type="EMBL" id="BART01022429">
    <property type="protein sequence ID" value="GAG96256.1"/>
    <property type="molecule type" value="Genomic_DNA"/>
</dbReference>
<sequence>MPVIEGNNIGMLGDEVIQWQTATLEANGSYTLSRLLRGRSGSEWACGSHIAGEDFVVLNFNNLTFVAMDIGDKQRYVQFRTTSVEMPVNSFVITSEPIYLRNLKPLSPQHISGTRNGNGDVIIDWYRRTRIGGEWNDGQDIVLGEISEQYELDIYDGSTLVRTVTGLITSIFTYTAAMQVTDFGSAQSVVDVDVYQISNTIGRGFGTLATV</sequence>
<dbReference type="AlphaFoldDB" id="X1DIL6"/>
<comment type="caution">
    <text evidence="2">The sequence shown here is derived from an EMBL/GenBank/DDBJ whole genome shotgun (WGS) entry which is preliminary data.</text>
</comment>